<dbReference type="AlphaFoldDB" id="A0A8D2NYW9"/>
<evidence type="ECO:0000313" key="7">
    <source>
        <dbReference type="Proteomes" id="UP000694401"/>
    </source>
</evidence>
<name>A0A8D2NYW9_ZOSLA</name>
<dbReference type="InterPro" id="IPR011992">
    <property type="entry name" value="EF-hand-dom_pair"/>
</dbReference>
<evidence type="ECO:0000313" key="6">
    <source>
        <dbReference type="Ensembl" id="ENSZLMP00000006906.1"/>
    </source>
</evidence>
<keyword evidence="3" id="KW-0862">Zinc</keyword>
<proteinExistence type="predicted"/>
<dbReference type="InterPro" id="IPR015153">
    <property type="entry name" value="EF-hand_dom_typ1"/>
</dbReference>
<feature type="domain" description="ZZ-type" evidence="5">
    <location>
        <begin position="150"/>
        <end position="206"/>
    </location>
</feature>
<dbReference type="SUPFAM" id="SSF57850">
    <property type="entry name" value="RING/U-box"/>
    <property type="match status" value="1"/>
</dbReference>
<dbReference type="Proteomes" id="UP000694401">
    <property type="component" value="Unassembled WGS sequence"/>
</dbReference>
<evidence type="ECO:0000256" key="1">
    <source>
        <dbReference type="ARBA" id="ARBA00022723"/>
    </source>
</evidence>
<keyword evidence="2 4" id="KW-0863">Zinc-finger</keyword>
<dbReference type="PANTHER" id="PTHR12268:SF18">
    <property type="entry name" value="DYSTROTELIN"/>
    <property type="match status" value="1"/>
</dbReference>
<evidence type="ECO:0000256" key="2">
    <source>
        <dbReference type="ARBA" id="ARBA00022771"/>
    </source>
</evidence>
<protein>
    <submittedName>
        <fullName evidence="6">Dystrotelin</fullName>
    </submittedName>
</protein>
<dbReference type="GO" id="GO:0008270">
    <property type="term" value="F:zinc ion binding"/>
    <property type="evidence" value="ECO:0007669"/>
    <property type="project" value="UniProtKB-KW"/>
</dbReference>
<dbReference type="InterPro" id="IPR000433">
    <property type="entry name" value="Znf_ZZ"/>
</dbReference>
<dbReference type="Pfam" id="PF09068">
    <property type="entry name" value="EF-hand_2"/>
    <property type="match status" value="1"/>
</dbReference>
<evidence type="ECO:0000256" key="4">
    <source>
        <dbReference type="PROSITE-ProRule" id="PRU00228"/>
    </source>
</evidence>
<keyword evidence="1" id="KW-0479">Metal-binding</keyword>
<reference evidence="6" key="1">
    <citation type="submission" date="2025-08" db="UniProtKB">
        <authorList>
            <consortium name="Ensembl"/>
        </authorList>
    </citation>
    <scope>IDENTIFICATION</scope>
</reference>
<dbReference type="Gene3D" id="6.10.140.70">
    <property type="match status" value="1"/>
</dbReference>
<organism evidence="6 7">
    <name type="scientific">Zosterops lateralis melanops</name>
    <dbReference type="NCBI Taxonomy" id="1220523"/>
    <lineage>
        <taxon>Eukaryota</taxon>
        <taxon>Metazoa</taxon>
        <taxon>Chordata</taxon>
        <taxon>Craniata</taxon>
        <taxon>Vertebrata</taxon>
        <taxon>Euteleostomi</taxon>
        <taxon>Archelosauria</taxon>
        <taxon>Archosauria</taxon>
        <taxon>Dinosauria</taxon>
        <taxon>Saurischia</taxon>
        <taxon>Theropoda</taxon>
        <taxon>Coelurosauria</taxon>
        <taxon>Aves</taxon>
        <taxon>Neognathae</taxon>
        <taxon>Neoaves</taxon>
        <taxon>Telluraves</taxon>
        <taxon>Australaves</taxon>
        <taxon>Passeriformes</taxon>
        <taxon>Sylvioidea</taxon>
        <taxon>Zosteropidae</taxon>
        <taxon>Zosterops</taxon>
    </lineage>
</organism>
<evidence type="ECO:0000256" key="3">
    <source>
        <dbReference type="ARBA" id="ARBA00022833"/>
    </source>
</evidence>
<dbReference type="Ensembl" id="ENSZLMT00000007101.1">
    <property type="protein sequence ID" value="ENSZLMP00000006906.1"/>
    <property type="gene ID" value="ENSZLMG00000004886.1"/>
</dbReference>
<dbReference type="InterPro" id="IPR050774">
    <property type="entry name" value="KCMF1/Dystrophin"/>
</dbReference>
<dbReference type="InterPro" id="IPR043145">
    <property type="entry name" value="Znf_ZZ_sf"/>
</dbReference>
<dbReference type="GO" id="GO:0005886">
    <property type="term" value="C:plasma membrane"/>
    <property type="evidence" value="ECO:0007669"/>
    <property type="project" value="TreeGrafter"/>
</dbReference>
<keyword evidence="7" id="KW-1185">Reference proteome</keyword>
<evidence type="ECO:0000259" key="5">
    <source>
        <dbReference type="PROSITE" id="PS50135"/>
    </source>
</evidence>
<dbReference type="PROSITE" id="PS50135">
    <property type="entry name" value="ZF_ZZ_2"/>
    <property type="match status" value="1"/>
</dbReference>
<dbReference type="SUPFAM" id="SSF47473">
    <property type="entry name" value="EF-hand"/>
    <property type="match status" value="1"/>
</dbReference>
<dbReference type="GO" id="GO:0099536">
    <property type="term" value="P:synaptic signaling"/>
    <property type="evidence" value="ECO:0007669"/>
    <property type="project" value="TreeGrafter"/>
</dbReference>
<dbReference type="SMART" id="SM00291">
    <property type="entry name" value="ZnF_ZZ"/>
    <property type="match status" value="1"/>
</dbReference>
<dbReference type="PANTHER" id="PTHR12268">
    <property type="entry name" value="E3 UBIQUITIN-PROTEIN LIGASE KCMF1"/>
    <property type="match status" value="1"/>
</dbReference>
<dbReference type="Gene3D" id="3.30.60.90">
    <property type="match status" value="1"/>
</dbReference>
<dbReference type="Pfam" id="PF00569">
    <property type="entry name" value="ZZ"/>
    <property type="match status" value="1"/>
</dbReference>
<sequence length="453" mass="51899">CLFSFTEAFSDVQSSVYRTALKLRSVQSLCQLDLIDVSLIQHILLSEQSQREEQISLNMRQISRMLMKLFQRARLEKLGQVDPRAVEFTLSLLTAMYDRSGTGGEKCMILYTVLNAAIVEEEFLSWLRSEPAALLWLPTCYRLSVTEMVSHQARCRVCKVFPITGITYRCLKCLNFDLCQACFFTGCLCKPHKRSHPIVEHCVQMSAKANANHFLRTIRNNLFQEHGRRKEAQRRTALESVEETKIPPSCISGRYMKKQLKKWKDEMQFLRNCQEEKSCKIECHNTMPRNPHVLLERRMQSELNPAQIRPTPRTCAEWKSLNPSNSVNRTQLLQTPEDPTAVNYMFSDDQLESVSLQSDKPFMGQHNKAKEKQTYLPKLTENSLGGVGNTGLIPTAMQIPADEKEVGEELELLMMKLKDTLSLQTQPGINSAIILTVPSYLHPVYSIILFVIM</sequence>
<dbReference type="InterPro" id="IPR015154">
    <property type="entry name" value="EF-hand_dom_typ2"/>
</dbReference>
<reference evidence="6" key="2">
    <citation type="submission" date="2025-09" db="UniProtKB">
        <authorList>
            <consortium name="Ensembl"/>
        </authorList>
    </citation>
    <scope>IDENTIFICATION</scope>
</reference>
<dbReference type="Pfam" id="PF09069">
    <property type="entry name" value="EF-hand_3"/>
    <property type="match status" value="1"/>
</dbReference>
<dbReference type="GO" id="GO:0045202">
    <property type="term" value="C:synapse"/>
    <property type="evidence" value="ECO:0007669"/>
    <property type="project" value="GOC"/>
</dbReference>
<accession>A0A8D2NYW9</accession>